<keyword evidence="1" id="KW-0812">Transmembrane</keyword>
<dbReference type="EMBL" id="DVFZ01000095">
    <property type="protein sequence ID" value="HIQ83342.1"/>
    <property type="molecule type" value="Genomic_DNA"/>
</dbReference>
<sequence length="260" mass="27862">MRTFMRLALIALAATIVRIAGQLCIPAGRQSVLAPSIFAQNGTMPAAFTVYGLLAYGLIAAMFLLVRDGIPGRGPVRGLKYGLSCCAVWVVYLWEPLPHVAPLDRITYPLADGAALLVMGLLCGALLPARAAVQRTPLRLLPAAAVAVCFWAGRLVQYRVVGIYSAFEAQPVQTLLWTALTGACVGLTMAWLRRAVAAHGRLRRAALLGLLLFGADLLLFNFFMPLVFDADIPDLLLRTLTDVLAVAAGCLAFGEEGEER</sequence>
<keyword evidence="1" id="KW-1133">Transmembrane helix</keyword>
<reference evidence="2" key="1">
    <citation type="submission" date="2020-10" db="EMBL/GenBank/DDBJ databases">
        <authorList>
            <person name="Gilroy R."/>
        </authorList>
    </citation>
    <scope>NUCLEOTIDE SEQUENCE</scope>
    <source>
        <strain evidence="2">ChiSjej6B24-2974</strain>
    </source>
</reference>
<feature type="transmembrane region" description="Helical" evidence="1">
    <location>
        <begin position="78"/>
        <end position="94"/>
    </location>
</feature>
<proteinExistence type="predicted"/>
<evidence type="ECO:0000256" key="1">
    <source>
        <dbReference type="SAM" id="Phobius"/>
    </source>
</evidence>
<accession>A0A9D0ZN89</accession>
<reference evidence="2" key="2">
    <citation type="journal article" date="2021" name="PeerJ">
        <title>Extensive microbial diversity within the chicken gut microbiome revealed by metagenomics and culture.</title>
        <authorList>
            <person name="Gilroy R."/>
            <person name="Ravi A."/>
            <person name="Getino M."/>
            <person name="Pursley I."/>
            <person name="Horton D.L."/>
            <person name="Alikhan N.F."/>
            <person name="Baker D."/>
            <person name="Gharbi K."/>
            <person name="Hall N."/>
            <person name="Watson M."/>
            <person name="Adriaenssens E.M."/>
            <person name="Foster-Nyarko E."/>
            <person name="Jarju S."/>
            <person name="Secka A."/>
            <person name="Antonio M."/>
            <person name="Oren A."/>
            <person name="Chaudhuri R.R."/>
            <person name="La Ragione R."/>
            <person name="Hildebrand F."/>
            <person name="Pallen M.J."/>
        </authorList>
    </citation>
    <scope>NUCLEOTIDE SEQUENCE</scope>
    <source>
        <strain evidence="2">ChiSjej6B24-2974</strain>
    </source>
</reference>
<feature type="transmembrane region" description="Helical" evidence="1">
    <location>
        <begin position="172"/>
        <end position="192"/>
    </location>
</feature>
<feature type="transmembrane region" description="Helical" evidence="1">
    <location>
        <begin position="204"/>
        <end position="223"/>
    </location>
</feature>
<gene>
    <name evidence="2" type="ORF">IAA52_09620</name>
</gene>
<protein>
    <submittedName>
        <fullName evidence="2">Uncharacterized protein</fullName>
    </submittedName>
</protein>
<dbReference type="Proteomes" id="UP000824260">
    <property type="component" value="Unassembled WGS sequence"/>
</dbReference>
<comment type="caution">
    <text evidence="2">The sequence shown here is derived from an EMBL/GenBank/DDBJ whole genome shotgun (WGS) entry which is preliminary data.</text>
</comment>
<evidence type="ECO:0000313" key="3">
    <source>
        <dbReference type="Proteomes" id="UP000824260"/>
    </source>
</evidence>
<organism evidence="2 3">
    <name type="scientific">Candidatus Pullichristensenella stercorigallinarum</name>
    <dbReference type="NCBI Taxonomy" id="2840909"/>
    <lineage>
        <taxon>Bacteria</taxon>
        <taxon>Bacillati</taxon>
        <taxon>Bacillota</taxon>
        <taxon>Clostridia</taxon>
        <taxon>Candidatus Pullichristensenella</taxon>
    </lineage>
</organism>
<evidence type="ECO:0000313" key="2">
    <source>
        <dbReference type="EMBL" id="HIQ83342.1"/>
    </source>
</evidence>
<name>A0A9D0ZN89_9FIRM</name>
<feature type="transmembrane region" description="Helical" evidence="1">
    <location>
        <begin position="140"/>
        <end position="160"/>
    </location>
</feature>
<feature type="transmembrane region" description="Helical" evidence="1">
    <location>
        <begin position="106"/>
        <end position="128"/>
    </location>
</feature>
<dbReference type="AlphaFoldDB" id="A0A9D0ZN89"/>
<feature type="transmembrane region" description="Helical" evidence="1">
    <location>
        <begin position="46"/>
        <end position="66"/>
    </location>
</feature>
<keyword evidence="1" id="KW-0472">Membrane</keyword>